<feature type="compositionally biased region" description="Basic and acidic residues" evidence="5">
    <location>
        <begin position="155"/>
        <end position="171"/>
    </location>
</feature>
<name>A0A978V3W7_ZIZJJ</name>
<dbReference type="PROSITE" id="PS50102">
    <property type="entry name" value="RRM"/>
    <property type="match status" value="2"/>
</dbReference>
<proteinExistence type="predicted"/>
<keyword evidence="1" id="KW-0507">mRNA processing</keyword>
<evidence type="ECO:0000259" key="6">
    <source>
        <dbReference type="PROSITE" id="PS50102"/>
    </source>
</evidence>
<feature type="compositionally biased region" description="Basic and acidic residues" evidence="5">
    <location>
        <begin position="367"/>
        <end position="393"/>
    </location>
</feature>
<dbReference type="GO" id="GO:0006397">
    <property type="term" value="P:mRNA processing"/>
    <property type="evidence" value="ECO:0007669"/>
    <property type="project" value="UniProtKB-KW"/>
</dbReference>
<feature type="region of interest" description="Disordered" evidence="5">
    <location>
        <begin position="146"/>
        <end position="465"/>
    </location>
</feature>
<dbReference type="SMART" id="SM00360">
    <property type="entry name" value="RRM"/>
    <property type="match status" value="3"/>
</dbReference>
<evidence type="ECO:0000256" key="5">
    <source>
        <dbReference type="SAM" id="MobiDB-lite"/>
    </source>
</evidence>
<feature type="compositionally biased region" description="Basic and acidic residues" evidence="5">
    <location>
        <begin position="60"/>
        <end position="85"/>
    </location>
</feature>
<protein>
    <recommendedName>
        <fullName evidence="6">RRM domain-containing protein</fullName>
    </recommendedName>
</protein>
<dbReference type="EMBL" id="JAEACU010000007">
    <property type="protein sequence ID" value="KAH7522050.1"/>
    <property type="molecule type" value="Genomic_DNA"/>
</dbReference>
<keyword evidence="2 4" id="KW-0694">RNA-binding</keyword>
<keyword evidence="3" id="KW-0508">mRNA splicing</keyword>
<gene>
    <name evidence="7" type="ORF">FEM48_Zijuj07G0096700</name>
</gene>
<reference evidence="7" key="1">
    <citation type="journal article" date="2021" name="Front. Plant Sci.">
        <title>Chromosome-Scale Genome Assembly for Chinese Sour Jujube and Insights Into Its Genome Evolution and Domestication Signature.</title>
        <authorList>
            <person name="Shen L.-Y."/>
            <person name="Luo H."/>
            <person name="Wang X.-L."/>
            <person name="Wang X.-M."/>
            <person name="Qiu X.-J."/>
            <person name="Liu H."/>
            <person name="Zhou S.-S."/>
            <person name="Jia K.-H."/>
            <person name="Nie S."/>
            <person name="Bao Y.-T."/>
            <person name="Zhang R.-G."/>
            <person name="Yun Q.-Z."/>
            <person name="Chai Y.-H."/>
            <person name="Lu J.-Y."/>
            <person name="Li Y."/>
            <person name="Zhao S.-W."/>
            <person name="Mao J.-F."/>
            <person name="Jia S.-G."/>
            <person name="Mao Y.-M."/>
        </authorList>
    </citation>
    <scope>NUCLEOTIDE SEQUENCE</scope>
    <source>
        <strain evidence="7">AT0</strain>
        <tissue evidence="7">Leaf</tissue>
    </source>
</reference>
<feature type="compositionally biased region" description="Basic and acidic residues" evidence="5">
    <location>
        <begin position="93"/>
        <end position="109"/>
    </location>
</feature>
<evidence type="ECO:0000313" key="8">
    <source>
        <dbReference type="Proteomes" id="UP000813462"/>
    </source>
</evidence>
<feature type="compositionally biased region" description="Basic residues" evidence="5">
    <location>
        <begin position="1"/>
        <end position="10"/>
    </location>
</feature>
<dbReference type="FunFam" id="3.30.70.330:FF:000879">
    <property type="entry name" value="Splicing factor U2af large subunit A"/>
    <property type="match status" value="1"/>
</dbReference>
<feature type="region of interest" description="Disordered" evidence="5">
    <location>
        <begin position="931"/>
        <end position="950"/>
    </location>
</feature>
<feature type="compositionally biased region" description="Basic and acidic residues" evidence="5">
    <location>
        <begin position="263"/>
        <end position="334"/>
    </location>
</feature>
<dbReference type="Proteomes" id="UP000813462">
    <property type="component" value="Unassembled WGS sequence"/>
</dbReference>
<dbReference type="Gene3D" id="3.30.70.330">
    <property type="match status" value="4"/>
</dbReference>
<organism evidence="7 8">
    <name type="scientific">Ziziphus jujuba var. spinosa</name>
    <dbReference type="NCBI Taxonomy" id="714518"/>
    <lineage>
        <taxon>Eukaryota</taxon>
        <taxon>Viridiplantae</taxon>
        <taxon>Streptophyta</taxon>
        <taxon>Embryophyta</taxon>
        <taxon>Tracheophyta</taxon>
        <taxon>Spermatophyta</taxon>
        <taxon>Magnoliopsida</taxon>
        <taxon>eudicotyledons</taxon>
        <taxon>Gunneridae</taxon>
        <taxon>Pentapetalae</taxon>
        <taxon>rosids</taxon>
        <taxon>fabids</taxon>
        <taxon>Rosales</taxon>
        <taxon>Rhamnaceae</taxon>
        <taxon>Paliureae</taxon>
        <taxon>Ziziphus</taxon>
    </lineage>
</organism>
<dbReference type="GO" id="GO:0003723">
    <property type="term" value="F:RNA binding"/>
    <property type="evidence" value="ECO:0007669"/>
    <property type="project" value="UniProtKB-UniRule"/>
</dbReference>
<sequence length="1013" mass="112330">MNTYSRHKEKNGKSSRVSVPENDEGSAARTRPFSFEEIMLRRKNKNLTENVNEGALGGEIRSREDIVEHVSRGFESERDYGHLKDSSPIAEKYPSEEPVKQSSRNEEKNTSLNANSRGDFDRGKDSGSHGMEIKVKARLKSIVNEVKGGLNDSQIYDRRKNEVNSRKEEKNTGLNDNQIYDRRKNEVNSRKIEKNTNIKAKYEDDFHKGKDSRSGELETKLKSRPHKMDSKVKGGKYDRETFGRGKYDKLSANSIPNKAEKRHSKDMSVKESHADQSKGNSERERKRKYENGDDEKAKGRISAKKHDPGRHHDSDISERKDRREWSKLHVEESRLKRRRSRSKEHEDRNRRSTSHSPRANKHTSSYRGEHKQLPTHSLKDRSGRLHSDVDRSRVSNNGSSSQYLRNDDFASGIGGYSPRKRRTEAAARTPPPASHLPEKKSAKWDLPPAATDNTLSSSVPSSFESSVNTVSSNAPQLASAIPVTSTTMKPMSGVFANALSTKKFASFDSVQLTQATRPMRRLYVENVPSSISEKALVEYINGLLLSSGVNHVQGTQPCISCIINNEKGQALLEFLTPEDASAALSFDCSSISGSTLKLRRPKDFVDVAVARDVMLLAGFQTVAIFMQTGDPDKSMTAVDTISNVVKDSPNKVFIGGISKSLSSKMLLEIVSAFGPLKAYHFEINEDLNEPCAFLEYADQSVTVKACAGLNGMKLGGKVLTVLQAVHGAASLENTAGSSLYKIPEHAKPLLMQPTQIIKLKNVFNVEDLSSLSEQEVEDIVEDIRLECSRFGTVKSVNVVRKGNSQITTSGACEIIKNTETTGLEQNSGCEIKNVETDTFEAHRNGEVSGSDSVDNLNNVELKEDGVATGEDDKPADCMNTSSSIHEELSNRLNSPKEVLECSNDKVADTISTDDIGSENKLVVEEESCLEEEVDGKEQKHGGQLDGSVGAESHEMGKVDMEDDDSDVGSVFVEFGRVEASCTAAHCLNGRLYDDRIVTVDYVAPDYYRKRFPK</sequence>
<feature type="domain" description="RRM" evidence="6">
    <location>
        <begin position="520"/>
        <end position="603"/>
    </location>
</feature>
<accession>A0A978V3W7</accession>
<feature type="compositionally biased region" description="Basic and acidic residues" evidence="5">
    <location>
        <begin position="179"/>
        <end position="249"/>
    </location>
</feature>
<dbReference type="InterPro" id="IPR012677">
    <property type="entry name" value="Nucleotide-bd_a/b_plait_sf"/>
</dbReference>
<dbReference type="Pfam" id="PF00076">
    <property type="entry name" value="RRM_1"/>
    <property type="match status" value="1"/>
</dbReference>
<dbReference type="InterPro" id="IPR035979">
    <property type="entry name" value="RBD_domain_sf"/>
</dbReference>
<evidence type="ECO:0000256" key="3">
    <source>
        <dbReference type="ARBA" id="ARBA00023187"/>
    </source>
</evidence>
<feature type="compositionally biased region" description="Basic and acidic residues" evidence="5">
    <location>
        <begin position="118"/>
        <end position="133"/>
    </location>
</feature>
<feature type="region of interest" description="Disordered" evidence="5">
    <location>
        <begin position="1"/>
        <end position="133"/>
    </location>
</feature>
<dbReference type="PANTHER" id="PTHR23139">
    <property type="entry name" value="RNA-BINDING PROTEIN"/>
    <property type="match status" value="1"/>
</dbReference>
<dbReference type="InterPro" id="IPR000504">
    <property type="entry name" value="RRM_dom"/>
</dbReference>
<evidence type="ECO:0000256" key="2">
    <source>
        <dbReference type="ARBA" id="ARBA00022884"/>
    </source>
</evidence>
<feature type="compositionally biased region" description="Polar residues" evidence="5">
    <location>
        <begin position="354"/>
        <end position="366"/>
    </location>
</feature>
<feature type="compositionally biased region" description="Polar residues" evidence="5">
    <location>
        <begin position="394"/>
        <end position="404"/>
    </location>
</feature>
<evidence type="ECO:0000256" key="1">
    <source>
        <dbReference type="ARBA" id="ARBA00022664"/>
    </source>
</evidence>
<evidence type="ECO:0000256" key="4">
    <source>
        <dbReference type="PROSITE-ProRule" id="PRU00176"/>
    </source>
</evidence>
<dbReference type="AlphaFoldDB" id="A0A978V3W7"/>
<evidence type="ECO:0000313" key="7">
    <source>
        <dbReference type="EMBL" id="KAH7522050.1"/>
    </source>
</evidence>
<comment type="caution">
    <text evidence="7">The sequence shown here is derived from an EMBL/GenBank/DDBJ whole genome shotgun (WGS) entry which is preliminary data.</text>
</comment>
<feature type="compositionally biased region" description="Low complexity" evidence="5">
    <location>
        <begin position="456"/>
        <end position="465"/>
    </location>
</feature>
<dbReference type="SUPFAM" id="SSF54928">
    <property type="entry name" value="RNA-binding domain, RBD"/>
    <property type="match status" value="3"/>
</dbReference>
<feature type="domain" description="RRM" evidence="6">
    <location>
        <begin position="650"/>
        <end position="726"/>
    </location>
</feature>
<dbReference type="GO" id="GO:0008380">
    <property type="term" value="P:RNA splicing"/>
    <property type="evidence" value="ECO:0007669"/>
    <property type="project" value="UniProtKB-KW"/>
</dbReference>